<accession>A0ABV5VY64</accession>
<feature type="compositionally biased region" description="Basic and acidic residues" evidence="1">
    <location>
        <begin position="26"/>
        <end position="51"/>
    </location>
</feature>
<dbReference type="EMBL" id="JBHMAG010000012">
    <property type="protein sequence ID" value="MFB9752916.1"/>
    <property type="molecule type" value="Genomic_DNA"/>
</dbReference>
<proteinExistence type="predicted"/>
<comment type="caution">
    <text evidence="2">The sequence shown here is derived from an EMBL/GenBank/DDBJ whole genome shotgun (WGS) entry which is preliminary data.</text>
</comment>
<gene>
    <name evidence="2" type="ORF">ACFFNY_15230</name>
</gene>
<dbReference type="Proteomes" id="UP001589619">
    <property type="component" value="Unassembled WGS sequence"/>
</dbReference>
<feature type="region of interest" description="Disordered" evidence="1">
    <location>
        <begin position="1"/>
        <end position="51"/>
    </location>
</feature>
<name>A0ABV5VY64_9BACL</name>
<evidence type="ECO:0000313" key="3">
    <source>
        <dbReference type="Proteomes" id="UP001589619"/>
    </source>
</evidence>
<reference evidence="2 3" key="1">
    <citation type="submission" date="2024-09" db="EMBL/GenBank/DDBJ databases">
        <authorList>
            <person name="Sun Q."/>
            <person name="Mori K."/>
        </authorList>
    </citation>
    <scope>NUCLEOTIDE SEQUENCE [LARGE SCALE GENOMIC DNA]</scope>
    <source>
        <strain evidence="2 3">JCM 12520</strain>
    </source>
</reference>
<evidence type="ECO:0000313" key="2">
    <source>
        <dbReference type="EMBL" id="MFB9752916.1"/>
    </source>
</evidence>
<organism evidence="2 3">
    <name type="scientific">Paenibacillus hodogayensis</name>
    <dbReference type="NCBI Taxonomy" id="279208"/>
    <lineage>
        <taxon>Bacteria</taxon>
        <taxon>Bacillati</taxon>
        <taxon>Bacillota</taxon>
        <taxon>Bacilli</taxon>
        <taxon>Bacillales</taxon>
        <taxon>Paenibacillaceae</taxon>
        <taxon>Paenibacillus</taxon>
    </lineage>
</organism>
<evidence type="ECO:0000256" key="1">
    <source>
        <dbReference type="SAM" id="MobiDB-lite"/>
    </source>
</evidence>
<keyword evidence="3" id="KW-1185">Reference proteome</keyword>
<protein>
    <recommendedName>
        <fullName evidence="4">YfhD family protein</fullName>
    </recommendedName>
</protein>
<sequence length="51" mass="6116">MEEKQDAAFQPNLTNYDFIWGSDQDQYLREEEKEPLPESDKAEREEDHANE</sequence>
<dbReference type="RefSeq" id="WP_344902893.1">
    <property type="nucleotide sequence ID" value="NZ_BAAAYO010000001.1"/>
</dbReference>
<evidence type="ECO:0008006" key="4">
    <source>
        <dbReference type="Google" id="ProtNLM"/>
    </source>
</evidence>